<evidence type="ECO:0000259" key="9">
    <source>
        <dbReference type="Pfam" id="PF07695"/>
    </source>
</evidence>
<evidence type="ECO:0000259" key="10">
    <source>
        <dbReference type="Pfam" id="PF07730"/>
    </source>
</evidence>
<evidence type="ECO:0000256" key="6">
    <source>
        <dbReference type="ARBA" id="ARBA00022777"/>
    </source>
</evidence>
<feature type="transmembrane region" description="Helical" evidence="8">
    <location>
        <begin position="278"/>
        <end position="299"/>
    </location>
</feature>
<dbReference type="EC" id="2.7.13.3" evidence="2"/>
<dbReference type="InterPro" id="IPR036890">
    <property type="entry name" value="HATPase_C_sf"/>
</dbReference>
<evidence type="ECO:0000256" key="1">
    <source>
        <dbReference type="ARBA" id="ARBA00000085"/>
    </source>
</evidence>
<evidence type="ECO:0000256" key="3">
    <source>
        <dbReference type="ARBA" id="ARBA00022553"/>
    </source>
</evidence>
<evidence type="ECO:0000256" key="8">
    <source>
        <dbReference type="SAM" id="Phobius"/>
    </source>
</evidence>
<feature type="domain" description="Signal transduction histidine kinase subgroup 3 dimerisation and phosphoacceptor" evidence="10">
    <location>
        <begin position="416"/>
        <end position="474"/>
    </location>
</feature>
<feature type="transmembrane region" description="Helical" evidence="8">
    <location>
        <begin position="217"/>
        <end position="234"/>
    </location>
</feature>
<sequence>MSEVKGSMVGTAGWFALILLVVSLTALAPIPSNSQALTAEHGIITVPQLDGNRRFSLEGDWLLKQPGEEEHLQKVPSVAWKQGSGTYSLTLLWEGGPTQFEFFTNNVGTSYELWLNESLVGSSGRYSPVAEQSRPSAKPLIHEFVLLPGSNVLQVKISNFVHPRAGLWEKVYIAPKPLATYSYQRRAAVDLFMFGQLFLFALLQLSLAVFSTKKSSHVWFALGTLLVALGNIMRNNIAIYTLLPNLDYLLFKRAQIITYYLASGFFVYAFHKRFPSTTVILLARIFFWGCITMTVVSLFLPYEVIYPLAIGFFPIMFLFLMYRVWVQLGTYRSSLLHRSKVSAILQIIADILLAYGMSHDFVGILLARYDVQMIPYMTYLYVALYTVVLARDYILADKQTEEAKNQIILTAAHQKQQLANDLHDGVAQMLHALDFMTEGLLQSNHIDMKILQTIRNTSKDATKQLKHVIDDLNPIRFGSTSLESALHTMADRMQTSYGIETLCSTKGESLNFDVLLTQNLYYVYSEAVKNALSHAKPTYVSMVLKVTDVAILGSIENDGVDGATSITINQGHGVSIMRYRIELLGGIFDIARKNSHTLIVKFQIPRRKRDD</sequence>
<feature type="transmembrane region" description="Helical" evidence="8">
    <location>
        <begin position="254"/>
        <end position="271"/>
    </location>
</feature>
<dbReference type="InterPro" id="IPR011712">
    <property type="entry name" value="Sig_transdc_His_kin_sub3_dim/P"/>
</dbReference>
<evidence type="ECO:0000256" key="7">
    <source>
        <dbReference type="ARBA" id="ARBA00022840"/>
    </source>
</evidence>
<keyword evidence="4" id="KW-0808">Transferase</keyword>
<feature type="transmembrane region" description="Helical" evidence="8">
    <location>
        <begin position="191"/>
        <end position="210"/>
    </location>
</feature>
<keyword evidence="7" id="KW-0067">ATP-binding</keyword>
<keyword evidence="6" id="KW-0418">Kinase</keyword>
<comment type="catalytic activity">
    <reaction evidence="1">
        <text>ATP + protein L-histidine = ADP + protein N-phospho-L-histidine.</text>
        <dbReference type="EC" id="2.7.13.3"/>
    </reaction>
</comment>
<dbReference type="GO" id="GO:0005524">
    <property type="term" value="F:ATP binding"/>
    <property type="evidence" value="ECO:0007669"/>
    <property type="project" value="UniProtKB-KW"/>
</dbReference>
<feature type="transmembrane region" description="Helical" evidence="8">
    <location>
        <begin position="373"/>
        <end position="394"/>
    </location>
</feature>
<dbReference type="GO" id="GO:0016020">
    <property type="term" value="C:membrane"/>
    <property type="evidence" value="ECO:0007669"/>
    <property type="project" value="InterPro"/>
</dbReference>
<evidence type="ECO:0000256" key="4">
    <source>
        <dbReference type="ARBA" id="ARBA00022679"/>
    </source>
</evidence>
<dbReference type="InterPro" id="IPR011623">
    <property type="entry name" value="7TMR_DISM_rcpt_extracell_dom1"/>
</dbReference>
<dbReference type="PANTHER" id="PTHR24421">
    <property type="entry name" value="NITRATE/NITRITE SENSOR PROTEIN NARX-RELATED"/>
    <property type="match status" value="1"/>
</dbReference>
<name>A0A644XEJ6_9ZZZZ</name>
<dbReference type="Gene3D" id="3.30.565.10">
    <property type="entry name" value="Histidine kinase-like ATPase, C-terminal domain"/>
    <property type="match status" value="1"/>
</dbReference>
<keyword evidence="8" id="KW-0472">Membrane</keyword>
<keyword evidence="8" id="KW-1133">Transmembrane helix</keyword>
<dbReference type="PANTHER" id="PTHR24421:SF10">
    <property type="entry name" value="NITRATE_NITRITE SENSOR PROTEIN NARQ"/>
    <property type="match status" value="1"/>
</dbReference>
<keyword evidence="5" id="KW-0547">Nucleotide-binding</keyword>
<evidence type="ECO:0000256" key="5">
    <source>
        <dbReference type="ARBA" id="ARBA00022741"/>
    </source>
</evidence>
<dbReference type="GO" id="GO:0046983">
    <property type="term" value="F:protein dimerization activity"/>
    <property type="evidence" value="ECO:0007669"/>
    <property type="project" value="InterPro"/>
</dbReference>
<dbReference type="SUPFAM" id="SSF55874">
    <property type="entry name" value="ATPase domain of HSP90 chaperone/DNA topoisomerase II/histidine kinase"/>
    <property type="match status" value="1"/>
</dbReference>
<feature type="domain" description="7TM-DISM receptor extracellular" evidence="9">
    <location>
        <begin position="188"/>
        <end position="390"/>
    </location>
</feature>
<accession>A0A644XEJ6</accession>
<dbReference type="InterPro" id="IPR008979">
    <property type="entry name" value="Galactose-bd-like_sf"/>
</dbReference>
<keyword evidence="8" id="KW-0812">Transmembrane</keyword>
<proteinExistence type="predicted"/>
<dbReference type="AlphaFoldDB" id="A0A644XEJ6"/>
<keyword evidence="3" id="KW-0597">Phosphoprotein</keyword>
<dbReference type="Pfam" id="PF07730">
    <property type="entry name" value="HisKA_3"/>
    <property type="match status" value="1"/>
</dbReference>
<organism evidence="11">
    <name type="scientific">bioreactor metagenome</name>
    <dbReference type="NCBI Taxonomy" id="1076179"/>
    <lineage>
        <taxon>unclassified sequences</taxon>
        <taxon>metagenomes</taxon>
        <taxon>ecological metagenomes</taxon>
    </lineage>
</organism>
<gene>
    <name evidence="11" type="ORF">SDC9_60986</name>
</gene>
<evidence type="ECO:0000313" key="11">
    <source>
        <dbReference type="EMBL" id="MPM14622.1"/>
    </source>
</evidence>
<feature type="transmembrane region" description="Helical" evidence="8">
    <location>
        <begin position="305"/>
        <end position="326"/>
    </location>
</feature>
<dbReference type="GO" id="GO:0000155">
    <property type="term" value="F:phosphorelay sensor kinase activity"/>
    <property type="evidence" value="ECO:0007669"/>
    <property type="project" value="InterPro"/>
</dbReference>
<reference evidence="11" key="1">
    <citation type="submission" date="2019-08" db="EMBL/GenBank/DDBJ databases">
        <authorList>
            <person name="Kucharzyk K."/>
            <person name="Murdoch R.W."/>
            <person name="Higgins S."/>
            <person name="Loffler F."/>
        </authorList>
    </citation>
    <scope>NUCLEOTIDE SEQUENCE</scope>
</reference>
<dbReference type="SUPFAM" id="SSF49785">
    <property type="entry name" value="Galactose-binding domain-like"/>
    <property type="match status" value="1"/>
</dbReference>
<feature type="transmembrane region" description="Helical" evidence="8">
    <location>
        <begin position="347"/>
        <end position="367"/>
    </location>
</feature>
<dbReference type="EMBL" id="VSSQ01002310">
    <property type="protein sequence ID" value="MPM14622.1"/>
    <property type="molecule type" value="Genomic_DNA"/>
</dbReference>
<dbReference type="Pfam" id="PF07695">
    <property type="entry name" value="7TMR-DISM_7TM"/>
    <property type="match status" value="1"/>
</dbReference>
<protein>
    <recommendedName>
        <fullName evidence="2">histidine kinase</fullName>
        <ecNumber evidence="2">2.7.13.3</ecNumber>
    </recommendedName>
</protein>
<evidence type="ECO:0000256" key="2">
    <source>
        <dbReference type="ARBA" id="ARBA00012438"/>
    </source>
</evidence>
<dbReference type="InterPro" id="IPR050482">
    <property type="entry name" value="Sensor_HK_TwoCompSys"/>
</dbReference>
<comment type="caution">
    <text evidence="11">The sequence shown here is derived from an EMBL/GenBank/DDBJ whole genome shotgun (WGS) entry which is preliminary data.</text>
</comment>